<keyword evidence="2" id="KW-1185">Reference proteome</keyword>
<dbReference type="EMBL" id="SRYA01000022">
    <property type="protein sequence ID" value="TGY95935.1"/>
    <property type="molecule type" value="Genomic_DNA"/>
</dbReference>
<evidence type="ECO:0000313" key="1">
    <source>
        <dbReference type="EMBL" id="TGY95935.1"/>
    </source>
</evidence>
<evidence type="ECO:0000313" key="2">
    <source>
        <dbReference type="Proteomes" id="UP000304953"/>
    </source>
</evidence>
<protein>
    <submittedName>
        <fullName evidence="1">Uncharacterized protein</fullName>
    </submittedName>
</protein>
<accession>A0AC61RW02</accession>
<proteinExistence type="predicted"/>
<organism evidence="1 2">
    <name type="scientific">Petralouisia muris</name>
    <dbReference type="NCBI Taxonomy" id="3032872"/>
    <lineage>
        <taxon>Bacteria</taxon>
        <taxon>Bacillati</taxon>
        <taxon>Bacillota</taxon>
        <taxon>Clostridia</taxon>
        <taxon>Lachnospirales</taxon>
        <taxon>Lachnospiraceae</taxon>
        <taxon>Petralouisia</taxon>
    </lineage>
</organism>
<name>A0AC61RW02_9FIRM</name>
<gene>
    <name evidence="1" type="ORF">E5329_12305</name>
</gene>
<comment type="caution">
    <text evidence="1">The sequence shown here is derived from an EMBL/GenBank/DDBJ whole genome shotgun (WGS) entry which is preliminary data.</text>
</comment>
<reference evidence="1" key="1">
    <citation type="submission" date="2019-04" db="EMBL/GenBank/DDBJ databases">
        <title>Microbes associate with the intestines of laboratory mice.</title>
        <authorList>
            <person name="Navarre W."/>
            <person name="Wong E."/>
            <person name="Huang K."/>
            <person name="Tropini C."/>
            <person name="Ng K."/>
            <person name="Yu B."/>
        </authorList>
    </citation>
    <scope>NUCLEOTIDE SEQUENCE</scope>
    <source>
        <strain evidence="1">NM01_1-7b</strain>
    </source>
</reference>
<dbReference type="Proteomes" id="UP000304953">
    <property type="component" value="Unassembled WGS sequence"/>
</dbReference>
<sequence length="497" mass="57191">MRKNYKAILAAGLCISILTGCQETPQNTIVKQKGADNIKEYESAEGKIKDMVNAPKTYQNQASYENGVLIIDTDAEIVLPGTDTMNTYKVSAEEVDQEMIDKVTNAFLDDAKFYHAYGYHDWTKEQYQEEITRLKQYKAEGNIDPYEYGTDENGELYFNIDDVIARDEADMENAPDEIVKEEVKPSFGLEHSDMVKEGEYQNQVDEHEFYGVAETDHGNYNYVITSSVVSADVEFSIEKIRDDLPDPREFSAWTEGRYLMDCEVEDYKGMTEEELKGFMDISYEDAEKIAKEKVEKLGWDWEIYDWDYTVFKHGEDNVSKDNILDGGYLFHFTRVLDGIPVTFTDSYGGALEDMDSTLIPWSYERCEVIVGDDGIQKVEIYNPYKIDEVQTENVQLMDFDSIIKIYEQMMEVSNADIAEFEKQRTYHINKITLGYSRVYDPTVDNHSGILVPVWDFFGGFDVEVEGHHEKNNGEHSRQSFMTINAIDGTIIDRDLGY</sequence>